<accession>A0A0A7RFN7</accession>
<keyword evidence="8" id="KW-0282">Flagellum</keyword>
<reference evidence="8" key="1">
    <citation type="journal article" date="2014" name="Appl. Environ. Microbiol.">
        <title>Detection and genomic characterization of motility in Lactobacillus curvatus: confirmation of motility in a species outside the Lactobacillus salivarius clade.</title>
        <authorList>
            <person name="Cousin F.J."/>
            <person name="Lynch S.M."/>
            <person name="Harris H.M."/>
            <person name="McCann A."/>
            <person name="Lynch D.B."/>
            <person name="Neville B.A."/>
            <person name="Irisawa T."/>
            <person name="Okada S."/>
            <person name="Endo A."/>
            <person name="O'Toole P.W."/>
        </authorList>
    </citation>
    <scope>NUCLEOTIDE SEQUENCE</scope>
    <source>
        <strain evidence="8">DSM 19519</strain>
    </source>
</reference>
<name>A0A0A7RFN7_9LACO</name>
<keyword evidence="5 7" id="KW-0472">Membrane</keyword>
<dbReference type="EMBL" id="KM886865">
    <property type="protein sequence ID" value="AJA34046.1"/>
    <property type="molecule type" value="Genomic_DNA"/>
</dbReference>
<proteinExistence type="predicted"/>
<sequence length="122" mass="14377">MDIYIAVFKTIIFLIIIIFMINICLKYLGKYTNQSKRNFRIIQKIAVSKTSAIGIVQIIDTYYVMSFSENRNEILKELNDYEVTQLLDSLENPKSSENNSKDFKQILQGMNDKIQELKKRKR</sequence>
<evidence type="ECO:0000256" key="3">
    <source>
        <dbReference type="ARBA" id="ARBA00022692"/>
    </source>
</evidence>
<keyword evidence="8" id="KW-0966">Cell projection</keyword>
<evidence type="ECO:0000256" key="6">
    <source>
        <dbReference type="SAM" id="MobiDB-lite"/>
    </source>
</evidence>
<dbReference type="GeneID" id="98309853"/>
<organism evidence="8">
    <name type="scientific">Liquorilactobacillus hordei</name>
    <dbReference type="NCBI Taxonomy" id="468911"/>
    <lineage>
        <taxon>Bacteria</taxon>
        <taxon>Bacillati</taxon>
        <taxon>Bacillota</taxon>
        <taxon>Bacilli</taxon>
        <taxon>Lactobacillales</taxon>
        <taxon>Lactobacillaceae</taxon>
        <taxon>Liquorilactobacillus</taxon>
    </lineage>
</organism>
<gene>
    <name evidence="8" type="primary">fliO</name>
</gene>
<evidence type="ECO:0000256" key="4">
    <source>
        <dbReference type="ARBA" id="ARBA00022989"/>
    </source>
</evidence>
<keyword evidence="8" id="KW-0969">Cilium</keyword>
<keyword evidence="4 7" id="KW-1133">Transmembrane helix</keyword>
<feature type="region of interest" description="Disordered" evidence="6">
    <location>
        <begin position="90"/>
        <end position="122"/>
    </location>
</feature>
<comment type="subcellular location">
    <subcellularLocation>
        <location evidence="1">Cell membrane</location>
    </subcellularLocation>
</comment>
<feature type="compositionally biased region" description="Basic and acidic residues" evidence="6">
    <location>
        <begin position="113"/>
        <end position="122"/>
    </location>
</feature>
<dbReference type="RefSeq" id="WP_057870023.1">
    <property type="nucleotide sequence ID" value="NZ_JBDNPS010000036.1"/>
</dbReference>
<keyword evidence="2" id="KW-1003">Cell membrane</keyword>
<dbReference type="AlphaFoldDB" id="A0A0A7RFN7"/>
<protein>
    <submittedName>
        <fullName evidence="8">Flagellar protein FliO/FliZ</fullName>
    </submittedName>
</protein>
<dbReference type="GO" id="GO:0044781">
    <property type="term" value="P:bacterial-type flagellum organization"/>
    <property type="evidence" value="ECO:0007669"/>
    <property type="project" value="InterPro"/>
</dbReference>
<feature type="transmembrane region" description="Helical" evidence="7">
    <location>
        <begin position="6"/>
        <end position="28"/>
    </location>
</feature>
<evidence type="ECO:0000256" key="1">
    <source>
        <dbReference type="ARBA" id="ARBA00004236"/>
    </source>
</evidence>
<dbReference type="GO" id="GO:0016020">
    <property type="term" value="C:membrane"/>
    <property type="evidence" value="ECO:0007669"/>
    <property type="project" value="InterPro"/>
</dbReference>
<dbReference type="Pfam" id="PF04347">
    <property type="entry name" value="FliO"/>
    <property type="match status" value="1"/>
</dbReference>
<evidence type="ECO:0000313" key="8">
    <source>
        <dbReference type="EMBL" id="AJA34046.1"/>
    </source>
</evidence>
<evidence type="ECO:0000256" key="5">
    <source>
        <dbReference type="ARBA" id="ARBA00023136"/>
    </source>
</evidence>
<dbReference type="InterPro" id="IPR022781">
    <property type="entry name" value="Flagellar_biosynth_FliO"/>
</dbReference>
<evidence type="ECO:0000256" key="2">
    <source>
        <dbReference type="ARBA" id="ARBA00022475"/>
    </source>
</evidence>
<keyword evidence="3 7" id="KW-0812">Transmembrane</keyword>
<evidence type="ECO:0000256" key="7">
    <source>
        <dbReference type="SAM" id="Phobius"/>
    </source>
</evidence>